<protein>
    <submittedName>
        <fullName evidence="1">Uncharacterized protein</fullName>
    </submittedName>
</protein>
<organism evidence="1 2">
    <name type="scientific">Dufourea novaeangliae</name>
    <name type="common">Sweat bee</name>
    <dbReference type="NCBI Taxonomy" id="178035"/>
    <lineage>
        <taxon>Eukaryota</taxon>
        <taxon>Metazoa</taxon>
        <taxon>Ecdysozoa</taxon>
        <taxon>Arthropoda</taxon>
        <taxon>Hexapoda</taxon>
        <taxon>Insecta</taxon>
        <taxon>Pterygota</taxon>
        <taxon>Neoptera</taxon>
        <taxon>Endopterygota</taxon>
        <taxon>Hymenoptera</taxon>
        <taxon>Apocrita</taxon>
        <taxon>Aculeata</taxon>
        <taxon>Apoidea</taxon>
        <taxon>Anthophila</taxon>
        <taxon>Halictidae</taxon>
        <taxon>Rophitinae</taxon>
        <taxon>Dufourea</taxon>
    </lineage>
</organism>
<gene>
    <name evidence="1" type="ORF">WN55_07229</name>
</gene>
<reference evidence="1 2" key="1">
    <citation type="submission" date="2015-07" db="EMBL/GenBank/DDBJ databases">
        <title>The genome of Dufourea novaeangliae.</title>
        <authorList>
            <person name="Pan H."/>
            <person name="Kapheim K."/>
        </authorList>
    </citation>
    <scope>NUCLEOTIDE SEQUENCE [LARGE SCALE GENOMIC DNA]</scope>
    <source>
        <strain evidence="1">0120121106</strain>
        <tissue evidence="1">Whole body</tissue>
    </source>
</reference>
<sequence length="74" mass="8714">MPRRTIYRRWYPAPKRSHVRRTGSKNIDMPYKVEVGIVIKSSYKIIHVYISVSGKQQEHPIHILLKTTPLDDLT</sequence>
<evidence type="ECO:0000313" key="2">
    <source>
        <dbReference type="Proteomes" id="UP000076502"/>
    </source>
</evidence>
<dbReference type="EMBL" id="KQ435090">
    <property type="protein sequence ID" value="KZC14586.1"/>
    <property type="molecule type" value="Genomic_DNA"/>
</dbReference>
<name>A0A154PRP7_DUFNO</name>
<dbReference type="Proteomes" id="UP000076502">
    <property type="component" value="Unassembled WGS sequence"/>
</dbReference>
<accession>A0A154PRP7</accession>
<dbReference type="AlphaFoldDB" id="A0A154PRP7"/>
<proteinExistence type="predicted"/>
<evidence type="ECO:0000313" key="1">
    <source>
        <dbReference type="EMBL" id="KZC14586.1"/>
    </source>
</evidence>
<keyword evidence="2" id="KW-1185">Reference proteome</keyword>